<dbReference type="InterPro" id="IPR011008">
    <property type="entry name" value="Dimeric_a/b-barrel"/>
</dbReference>
<comment type="caution">
    <text evidence="3">The sequence shown here is derived from an EMBL/GenBank/DDBJ whole genome shotgun (WGS) entry which is preliminary data.</text>
</comment>
<evidence type="ECO:0000313" key="4">
    <source>
        <dbReference type="Proteomes" id="UP001595699"/>
    </source>
</evidence>
<reference evidence="4" key="1">
    <citation type="journal article" date="2019" name="Int. J. Syst. Evol. Microbiol.">
        <title>The Global Catalogue of Microorganisms (GCM) 10K type strain sequencing project: providing services to taxonomists for standard genome sequencing and annotation.</title>
        <authorList>
            <consortium name="The Broad Institute Genomics Platform"/>
            <consortium name="The Broad Institute Genome Sequencing Center for Infectious Disease"/>
            <person name="Wu L."/>
            <person name="Ma J."/>
        </authorList>
    </citation>
    <scope>NUCLEOTIDE SEQUENCE [LARGE SCALE GENOMIC DNA]</scope>
    <source>
        <strain evidence="4">CGMCC 4.7241</strain>
    </source>
</reference>
<dbReference type="EMBL" id="JBHRZH010000023">
    <property type="protein sequence ID" value="MFC3764096.1"/>
    <property type="molecule type" value="Genomic_DNA"/>
</dbReference>
<accession>A0ABV7YFH3</accession>
<dbReference type="Pfam" id="PF03795">
    <property type="entry name" value="YCII"/>
    <property type="match status" value="1"/>
</dbReference>
<dbReference type="PANTHER" id="PTHR35174">
    <property type="entry name" value="BLL7171 PROTEIN-RELATED"/>
    <property type="match status" value="1"/>
</dbReference>
<dbReference type="Proteomes" id="UP001595699">
    <property type="component" value="Unassembled WGS sequence"/>
</dbReference>
<proteinExistence type="inferred from homology"/>
<dbReference type="Gene3D" id="3.30.70.1060">
    <property type="entry name" value="Dimeric alpha+beta barrel"/>
    <property type="match status" value="1"/>
</dbReference>
<comment type="similarity">
    <text evidence="1">Belongs to the YciI family.</text>
</comment>
<evidence type="ECO:0000256" key="1">
    <source>
        <dbReference type="ARBA" id="ARBA00007689"/>
    </source>
</evidence>
<organism evidence="3 4">
    <name type="scientific">Tenggerimyces flavus</name>
    <dbReference type="NCBI Taxonomy" id="1708749"/>
    <lineage>
        <taxon>Bacteria</taxon>
        <taxon>Bacillati</taxon>
        <taxon>Actinomycetota</taxon>
        <taxon>Actinomycetes</taxon>
        <taxon>Propionibacteriales</taxon>
        <taxon>Nocardioidaceae</taxon>
        <taxon>Tenggerimyces</taxon>
    </lineage>
</organism>
<evidence type="ECO:0000313" key="3">
    <source>
        <dbReference type="EMBL" id="MFC3764096.1"/>
    </source>
</evidence>
<dbReference type="RefSeq" id="WP_205114668.1">
    <property type="nucleotide sequence ID" value="NZ_JAFBCM010000001.1"/>
</dbReference>
<dbReference type="SUPFAM" id="SSF54909">
    <property type="entry name" value="Dimeric alpha+beta barrel"/>
    <property type="match status" value="1"/>
</dbReference>
<dbReference type="InterPro" id="IPR005545">
    <property type="entry name" value="YCII"/>
</dbReference>
<protein>
    <submittedName>
        <fullName evidence="3">YciI family protein</fullName>
    </submittedName>
</protein>
<dbReference type="PANTHER" id="PTHR35174:SF3">
    <property type="entry name" value="BLL7171 PROTEIN"/>
    <property type="match status" value="1"/>
</dbReference>
<evidence type="ECO:0000259" key="2">
    <source>
        <dbReference type="Pfam" id="PF03795"/>
    </source>
</evidence>
<keyword evidence="4" id="KW-1185">Reference proteome</keyword>
<feature type="domain" description="YCII-related" evidence="2">
    <location>
        <begin position="1"/>
        <end position="113"/>
    </location>
</feature>
<sequence>MKYMIMIVLNPAAMDGLSRAENEELMGKFEPFLAGLRESGELVGTQALAMPDQTAVVQVRNGSVVQTDGPYLESKEFLAGYYLVDTATKERAIEIASQVPDAHLNTLEVRPVIHSTGIDL</sequence>
<name>A0ABV7YFH3_9ACTN</name>
<gene>
    <name evidence="3" type="ORF">ACFOUW_24900</name>
</gene>